<dbReference type="InterPro" id="IPR036868">
    <property type="entry name" value="TusA-like_sf"/>
</dbReference>
<organism evidence="2">
    <name type="scientific">mine drainage metagenome</name>
    <dbReference type="NCBI Taxonomy" id="410659"/>
    <lineage>
        <taxon>unclassified sequences</taxon>
        <taxon>metagenomes</taxon>
        <taxon>ecological metagenomes</taxon>
    </lineage>
</organism>
<dbReference type="PROSITE" id="PS01148">
    <property type="entry name" value="UPF0033"/>
    <property type="match status" value="1"/>
</dbReference>
<feature type="domain" description="UPF0033" evidence="1">
    <location>
        <begin position="11"/>
        <end position="35"/>
    </location>
</feature>
<dbReference type="CDD" id="cd00291">
    <property type="entry name" value="SirA_YedF_YeeD"/>
    <property type="match status" value="1"/>
</dbReference>
<evidence type="ECO:0000259" key="1">
    <source>
        <dbReference type="PROSITE" id="PS01148"/>
    </source>
</evidence>
<dbReference type="AlphaFoldDB" id="T1CE84"/>
<dbReference type="SUPFAM" id="SSF64307">
    <property type="entry name" value="SirA-like"/>
    <property type="match status" value="1"/>
</dbReference>
<dbReference type="InterPro" id="IPR001455">
    <property type="entry name" value="TusA-like"/>
</dbReference>
<dbReference type="PANTHER" id="PTHR33279:SF2">
    <property type="entry name" value="SULFUR CARRIER PROTEIN TUSA"/>
    <property type="match status" value="1"/>
</dbReference>
<dbReference type="PANTHER" id="PTHR33279">
    <property type="entry name" value="SULFUR CARRIER PROTEIN YEDF-RELATED"/>
    <property type="match status" value="1"/>
</dbReference>
<proteinExistence type="predicted"/>
<gene>
    <name evidence="2" type="ORF">B1A_08624</name>
</gene>
<sequence>MNDEIKPTKVIDARGSYCPGPLMEMIKAYKQGKIGDVISVYSTDSGTKKDAPEWIKKSGNELIGVVEREGYYEIVMRKTH</sequence>
<name>T1CE84_9ZZZZ</name>
<dbReference type="Pfam" id="PF01206">
    <property type="entry name" value="TusA"/>
    <property type="match status" value="1"/>
</dbReference>
<evidence type="ECO:0000313" key="2">
    <source>
        <dbReference type="EMBL" id="EQD65055.1"/>
    </source>
</evidence>
<dbReference type="Gene3D" id="3.30.110.40">
    <property type="entry name" value="TusA-like domain"/>
    <property type="match status" value="1"/>
</dbReference>
<comment type="caution">
    <text evidence="2">The sequence shown here is derived from an EMBL/GenBank/DDBJ whole genome shotgun (WGS) entry which is preliminary data.</text>
</comment>
<protein>
    <submittedName>
        <fullName evidence="2">SirA family protein</fullName>
    </submittedName>
</protein>
<dbReference type="EMBL" id="AUZX01006150">
    <property type="protein sequence ID" value="EQD65055.1"/>
    <property type="molecule type" value="Genomic_DNA"/>
</dbReference>
<reference evidence="2" key="1">
    <citation type="submission" date="2013-08" db="EMBL/GenBank/DDBJ databases">
        <authorList>
            <person name="Mendez C."/>
            <person name="Richter M."/>
            <person name="Ferrer M."/>
            <person name="Sanchez J."/>
        </authorList>
    </citation>
    <scope>NUCLEOTIDE SEQUENCE</scope>
</reference>
<accession>T1CE84</accession>
<reference evidence="2" key="2">
    <citation type="journal article" date="2014" name="ISME J.">
        <title>Microbial stratification in low pH oxic and suboxic macroscopic growths along an acid mine drainage.</title>
        <authorList>
            <person name="Mendez-Garcia C."/>
            <person name="Mesa V."/>
            <person name="Sprenger R.R."/>
            <person name="Richter M."/>
            <person name="Diez M.S."/>
            <person name="Solano J."/>
            <person name="Bargiela R."/>
            <person name="Golyshina O.V."/>
            <person name="Manteca A."/>
            <person name="Ramos J.L."/>
            <person name="Gallego J.R."/>
            <person name="Llorente I."/>
            <person name="Martins Dos Santos V.A."/>
            <person name="Jensen O.N."/>
            <person name="Pelaez A.I."/>
            <person name="Sanchez J."/>
            <person name="Ferrer M."/>
        </authorList>
    </citation>
    <scope>NUCLEOTIDE SEQUENCE</scope>
</reference>